<keyword evidence="5" id="KW-0943">RNA-mediated gene silencing</keyword>
<feature type="compositionally biased region" description="Polar residues" evidence="7">
    <location>
        <begin position="228"/>
        <end position="244"/>
    </location>
</feature>
<evidence type="ECO:0000256" key="1">
    <source>
        <dbReference type="ARBA" id="ARBA00008201"/>
    </source>
</evidence>
<keyword evidence="11" id="KW-1185">Reference proteome</keyword>
<feature type="compositionally biased region" description="Pro residues" evidence="7">
    <location>
        <begin position="189"/>
        <end position="209"/>
    </location>
</feature>
<comment type="similarity">
    <text evidence="1">Belongs to the argonaute family. Ago subfamily.</text>
</comment>
<dbReference type="PANTHER" id="PTHR22891">
    <property type="entry name" value="EUKARYOTIC TRANSLATION INITIATION FACTOR 2C"/>
    <property type="match status" value="1"/>
</dbReference>
<dbReference type="SMART" id="SM00950">
    <property type="entry name" value="Piwi"/>
    <property type="match status" value="1"/>
</dbReference>
<protein>
    <submittedName>
        <fullName evidence="10">Protein argonaute 2</fullName>
    </submittedName>
</protein>
<feature type="domain" description="Piwi" evidence="9">
    <location>
        <begin position="753"/>
        <end position="1051"/>
    </location>
</feature>
<dbReference type="GO" id="GO:0031047">
    <property type="term" value="P:regulatory ncRNA-mediated gene silencing"/>
    <property type="evidence" value="ECO:0007669"/>
    <property type="project" value="UniProtKB-KW"/>
</dbReference>
<feature type="compositionally biased region" description="Low complexity" evidence="7">
    <location>
        <begin position="1"/>
        <end position="11"/>
    </location>
</feature>
<evidence type="ECO:0000313" key="11">
    <source>
        <dbReference type="Proteomes" id="UP001293254"/>
    </source>
</evidence>
<dbReference type="Pfam" id="PF02171">
    <property type="entry name" value="Piwi"/>
    <property type="match status" value="1"/>
</dbReference>
<reference evidence="10" key="1">
    <citation type="submission" date="2020-06" db="EMBL/GenBank/DDBJ databases">
        <authorList>
            <person name="Li T."/>
            <person name="Hu X."/>
            <person name="Zhang T."/>
            <person name="Song X."/>
            <person name="Zhang H."/>
            <person name="Dai N."/>
            <person name="Sheng W."/>
            <person name="Hou X."/>
            <person name="Wei L."/>
        </authorList>
    </citation>
    <scope>NUCLEOTIDE SEQUENCE</scope>
    <source>
        <strain evidence="10">3651</strain>
        <tissue evidence="10">Leaf</tissue>
    </source>
</reference>
<feature type="domain" description="PAZ" evidence="8">
    <location>
        <begin position="458"/>
        <end position="574"/>
    </location>
</feature>
<dbReference type="AlphaFoldDB" id="A0AAE1Z1N2"/>
<dbReference type="SUPFAM" id="SSF53098">
    <property type="entry name" value="Ribonuclease H-like"/>
    <property type="match status" value="1"/>
</dbReference>
<dbReference type="GO" id="GO:1990904">
    <property type="term" value="C:ribonucleoprotein complex"/>
    <property type="evidence" value="ECO:0007669"/>
    <property type="project" value="UniProtKB-KW"/>
</dbReference>
<feature type="compositionally biased region" description="Pro residues" evidence="7">
    <location>
        <begin position="86"/>
        <end position="101"/>
    </location>
</feature>
<evidence type="ECO:0000256" key="6">
    <source>
        <dbReference type="ARBA" id="ARBA00023274"/>
    </source>
</evidence>
<sequence>MDSGRSNSGRGDAAGGRGRGRGRGRGNNQNQGGGRGWDLGQQQGVSSNQVPPQQVSSYTPLQTSATQQQHELGGGRGAWTGRPLSAPSPPSPVQPMSPPQMSPHQSAIGGRGVWIGRPWGSPPPSPVQPLSPPQMPPQQSATGGRGVWTGRPWGSPPPSPVQPLSPPQMPPQQSATGGRGVCTGRPWGLSPPSPSPSPVPVRPLSPPQKPLQQSAADELGVQKLKISEQSALPSASESKESQMQAIRRPDKGGSISNKSIGLLVNHFAVEFDPEGTIFHYNVNVKPESSNDNRLGNKTLRKSGMRLIMDKLFSRKALFRDLNAGYDGEKNMYSLVELPTGNFEVEISEGEEIRSGSYSITIHLANKLMLSRLNDYIRGILPHIPRDILQGMDLVMKENPSRRRISVGRSFYSSEYRTENDLSGGVAAYRGFQQSLKPTSQGLALCLDYSVLAFWKPLPVIEFLIEHLKRQFTVDHVKTRRQEVNNALKGLKVRVTHRRTKQKYTIAGLTAEDARVISFQRVDPEGKNPPETIRLVEYFKDKWDKDIMYQDIPCLELGTEKKSNKVPMEFCVLVEGQRYLKEPLDKNVDRLLKKLSLPKPKERKNAIDEMVKADDGPCGSVTRNSGIRVHTEMTGVEGRVLHAPDLKIGGDRSVQVNVQKCQWNLLDRTLVDGKTVERWALLDFTDGDRGNRLQASAFVNNLMGRCNSLDIQMAEPLLYQVTRMNELSSVNRLEKLLRFVVEKCGTKAQGKLQMIVCVMTRTDPGYKYIKWVAETRIGVVTQCCLSSQANKGQDQYLANLCLKINAKLGGSNFELMGDLPHFDKRDHVMFIGADVNHPGPMNKSCPSIAAVVATVNWPAANRYAARVSPQAHRSEEITNFGTMCLDLVNTYYRLNKVKPRRILVFRDGVSEGQFEMVRSQELADLKGAICDGKYQPAITLVVAQKRHQTRLFVEKENDGVSGNVPPGTVVDTKIVHPQDFDFYLCSHHGGLGTSKPTHYYVLRDENAFTSDELQKLIYDMCFTYARCTKPVSLVPPVYYADLVAYRGRMFQEVVLGTQSSMSSSPSVAASTSASSTPSFDPSFYTLHPDLENIMFFV</sequence>
<dbReference type="Proteomes" id="UP001293254">
    <property type="component" value="Unassembled WGS sequence"/>
</dbReference>
<dbReference type="EMBL" id="JACGWO010000001">
    <property type="protein sequence ID" value="KAK4440322.1"/>
    <property type="molecule type" value="Genomic_DNA"/>
</dbReference>
<evidence type="ECO:0000256" key="2">
    <source>
        <dbReference type="ARBA" id="ARBA00022491"/>
    </source>
</evidence>
<dbReference type="InterPro" id="IPR012337">
    <property type="entry name" value="RNaseH-like_sf"/>
</dbReference>
<dbReference type="GO" id="GO:0006417">
    <property type="term" value="P:regulation of translation"/>
    <property type="evidence" value="ECO:0007669"/>
    <property type="project" value="UniProtKB-KW"/>
</dbReference>
<evidence type="ECO:0000256" key="3">
    <source>
        <dbReference type="ARBA" id="ARBA00022845"/>
    </source>
</evidence>
<feature type="compositionally biased region" description="Polar residues" evidence="7">
    <location>
        <begin position="58"/>
        <end position="70"/>
    </location>
</feature>
<keyword evidence="6" id="KW-0687">Ribonucleoprotein</keyword>
<reference evidence="10" key="2">
    <citation type="journal article" date="2024" name="Plant">
        <title>Genomic evolution and insights into agronomic trait innovations of Sesamum species.</title>
        <authorList>
            <person name="Miao H."/>
            <person name="Wang L."/>
            <person name="Qu L."/>
            <person name="Liu H."/>
            <person name="Sun Y."/>
            <person name="Le M."/>
            <person name="Wang Q."/>
            <person name="Wei S."/>
            <person name="Zheng Y."/>
            <person name="Lin W."/>
            <person name="Duan Y."/>
            <person name="Cao H."/>
            <person name="Xiong S."/>
            <person name="Wang X."/>
            <person name="Wei L."/>
            <person name="Li C."/>
            <person name="Ma Q."/>
            <person name="Ju M."/>
            <person name="Zhao R."/>
            <person name="Li G."/>
            <person name="Mu C."/>
            <person name="Tian Q."/>
            <person name="Mei H."/>
            <person name="Zhang T."/>
            <person name="Gao T."/>
            <person name="Zhang H."/>
        </authorList>
    </citation>
    <scope>NUCLEOTIDE SEQUENCE</scope>
    <source>
        <strain evidence="10">3651</strain>
    </source>
</reference>
<dbReference type="FunFam" id="2.170.260.10:FF:000008">
    <property type="entry name" value="Protein argonaute 7"/>
    <property type="match status" value="1"/>
</dbReference>
<dbReference type="InterPro" id="IPR003100">
    <property type="entry name" value="PAZ_dom"/>
</dbReference>
<feature type="compositionally biased region" description="Low complexity" evidence="7">
    <location>
        <begin position="40"/>
        <end position="57"/>
    </location>
</feature>
<evidence type="ECO:0000256" key="7">
    <source>
        <dbReference type="SAM" id="MobiDB-lite"/>
    </source>
</evidence>
<feature type="region of interest" description="Disordered" evidence="7">
    <location>
        <begin position="228"/>
        <end position="254"/>
    </location>
</feature>
<keyword evidence="2" id="KW-0678">Repressor</keyword>
<feature type="region of interest" description="Disordered" evidence="7">
    <location>
        <begin position="1"/>
        <end position="215"/>
    </location>
</feature>
<dbReference type="PROSITE" id="PS50821">
    <property type="entry name" value="PAZ"/>
    <property type="match status" value="1"/>
</dbReference>
<dbReference type="PROSITE" id="PS50822">
    <property type="entry name" value="PIWI"/>
    <property type="match status" value="1"/>
</dbReference>
<dbReference type="SMART" id="SM01163">
    <property type="entry name" value="DUF1785"/>
    <property type="match status" value="1"/>
</dbReference>
<dbReference type="Pfam" id="PF02170">
    <property type="entry name" value="PAZ"/>
    <property type="match status" value="1"/>
</dbReference>
<dbReference type="Gene3D" id="3.30.420.10">
    <property type="entry name" value="Ribonuclease H-like superfamily/Ribonuclease H"/>
    <property type="match status" value="1"/>
</dbReference>
<dbReference type="GO" id="GO:0051607">
    <property type="term" value="P:defense response to virus"/>
    <property type="evidence" value="ECO:0007669"/>
    <property type="project" value="UniProtKB-ARBA"/>
</dbReference>
<dbReference type="InterPro" id="IPR014811">
    <property type="entry name" value="ArgoL1"/>
</dbReference>
<evidence type="ECO:0000256" key="4">
    <source>
        <dbReference type="ARBA" id="ARBA00022884"/>
    </source>
</evidence>
<proteinExistence type="inferred from homology"/>
<feature type="compositionally biased region" description="Pro residues" evidence="7">
    <location>
        <begin position="154"/>
        <end position="170"/>
    </location>
</feature>
<keyword evidence="3" id="KW-0810">Translation regulation</keyword>
<evidence type="ECO:0000256" key="5">
    <source>
        <dbReference type="ARBA" id="ARBA00023158"/>
    </source>
</evidence>
<evidence type="ECO:0000259" key="9">
    <source>
        <dbReference type="PROSITE" id="PS50822"/>
    </source>
</evidence>
<dbReference type="Pfam" id="PF16486">
    <property type="entry name" value="ArgoN"/>
    <property type="match status" value="1"/>
</dbReference>
<dbReference type="InterPro" id="IPR036085">
    <property type="entry name" value="PAZ_dom_sf"/>
</dbReference>
<dbReference type="InterPro" id="IPR045246">
    <property type="entry name" value="Piwi_ago-like"/>
</dbReference>
<keyword evidence="4" id="KW-0694">RNA-binding</keyword>
<dbReference type="Gene3D" id="3.40.50.2300">
    <property type="match status" value="1"/>
</dbReference>
<organism evidence="10 11">
    <name type="scientific">Sesamum alatum</name>
    <dbReference type="NCBI Taxonomy" id="300844"/>
    <lineage>
        <taxon>Eukaryota</taxon>
        <taxon>Viridiplantae</taxon>
        <taxon>Streptophyta</taxon>
        <taxon>Embryophyta</taxon>
        <taxon>Tracheophyta</taxon>
        <taxon>Spermatophyta</taxon>
        <taxon>Magnoliopsida</taxon>
        <taxon>eudicotyledons</taxon>
        <taxon>Gunneridae</taxon>
        <taxon>Pentapetalae</taxon>
        <taxon>asterids</taxon>
        <taxon>lamiids</taxon>
        <taxon>Lamiales</taxon>
        <taxon>Pedaliaceae</taxon>
        <taxon>Sesamum</taxon>
    </lineage>
</organism>
<comment type="caution">
    <text evidence="10">The sequence shown here is derived from an EMBL/GenBank/DDBJ whole genome shotgun (WGS) entry which is preliminary data.</text>
</comment>
<name>A0AAE1Z1N2_9LAMI</name>
<dbReference type="SUPFAM" id="SSF101690">
    <property type="entry name" value="PAZ domain"/>
    <property type="match status" value="1"/>
</dbReference>
<dbReference type="Pfam" id="PF08699">
    <property type="entry name" value="ArgoL1"/>
    <property type="match status" value="1"/>
</dbReference>
<dbReference type="CDD" id="cd02846">
    <property type="entry name" value="PAZ_argonaute_like"/>
    <property type="match status" value="1"/>
</dbReference>
<dbReference type="Gene3D" id="2.170.260.10">
    <property type="entry name" value="paz domain"/>
    <property type="match status" value="1"/>
</dbReference>
<accession>A0AAE1Z1N2</accession>
<dbReference type="GO" id="GO:0003723">
    <property type="term" value="F:RNA binding"/>
    <property type="evidence" value="ECO:0007669"/>
    <property type="project" value="UniProtKB-KW"/>
</dbReference>
<gene>
    <name evidence="10" type="ORF">Salat_0367100</name>
</gene>
<dbReference type="CDD" id="cd04657">
    <property type="entry name" value="Piwi_ago-like"/>
    <property type="match status" value="1"/>
</dbReference>
<dbReference type="InterPro" id="IPR003165">
    <property type="entry name" value="Piwi"/>
</dbReference>
<evidence type="ECO:0000313" key="10">
    <source>
        <dbReference type="EMBL" id="KAK4440322.1"/>
    </source>
</evidence>
<evidence type="ECO:0000259" key="8">
    <source>
        <dbReference type="PROSITE" id="PS50821"/>
    </source>
</evidence>
<feature type="compositionally biased region" description="Pro residues" evidence="7">
    <location>
        <begin position="120"/>
        <end position="136"/>
    </location>
</feature>
<dbReference type="InterPro" id="IPR032474">
    <property type="entry name" value="Argonaute_N"/>
</dbReference>
<dbReference type="InterPro" id="IPR036397">
    <property type="entry name" value="RNaseH_sf"/>
</dbReference>